<keyword evidence="3 7" id="KW-1003">Cell membrane</keyword>
<evidence type="ECO:0000256" key="4">
    <source>
        <dbReference type="ARBA" id="ARBA00022692"/>
    </source>
</evidence>
<keyword evidence="10" id="KW-1185">Reference proteome</keyword>
<sequence>MLFHSFDFLIFLPIVFFVYWMFYGKTKIQNAIILIASYIFYGWWDWRFLLLLLVSTLIDFFFGLIIHSNTGRKKLIYLWLCILNNLGILFVFKYYNFFIESFTELSQSIGFNFSPYFISIALPVGISFYTFHGMSYVFDIYRDKAVPTRNFINYAGFVCFFPLLVAGPIERASNLLPQFIKARKFTVENLVNGFRLILWGYFKKVVIADNSGILASDVFNQYGSASSFELILGAFFFAFQIYCDFSGYSDIAMGVARLFGFELLINFRTPYFSRDIAEFWRRWHISLSSWFKDYLYIPLGGSKNGIAATIRNTIIIFVISGLWHGANWTFIAWGLLNALYFIPLFLMGRNRNNMDHAADGKLIPSFREIVGIFTTFTLTCFAWIFFKSTTINDAFSYIHKIFVNHNTGINLDYKQSLVLVLIFILIDWLFRTDVIPFKIIKSRGIRFSSYIIIFTLICLFGSFINKQDFIYFQF</sequence>
<dbReference type="InterPro" id="IPR028362">
    <property type="entry name" value="AlgI"/>
</dbReference>
<dbReference type="InterPro" id="IPR004299">
    <property type="entry name" value="MBOAT_fam"/>
</dbReference>
<evidence type="ECO:0000256" key="1">
    <source>
        <dbReference type="ARBA" id="ARBA00004651"/>
    </source>
</evidence>
<organism evidence="9 10">
    <name type="scientific">Pedobacter nyackensis</name>
    <dbReference type="NCBI Taxonomy" id="475255"/>
    <lineage>
        <taxon>Bacteria</taxon>
        <taxon>Pseudomonadati</taxon>
        <taxon>Bacteroidota</taxon>
        <taxon>Sphingobacteriia</taxon>
        <taxon>Sphingobacteriales</taxon>
        <taxon>Sphingobacteriaceae</taxon>
        <taxon>Pedobacter</taxon>
    </lineage>
</organism>
<dbReference type="PIRSF" id="PIRSF016636">
    <property type="entry name" value="AlgI_DltB"/>
    <property type="match status" value="1"/>
</dbReference>
<accession>A0A1W2C293</accession>
<feature type="transmembrane region" description="Helical" evidence="8">
    <location>
        <begin position="151"/>
        <end position="169"/>
    </location>
</feature>
<feature type="transmembrane region" description="Helical" evidence="8">
    <location>
        <begin position="447"/>
        <end position="464"/>
    </location>
</feature>
<dbReference type="GO" id="GO:0005886">
    <property type="term" value="C:plasma membrane"/>
    <property type="evidence" value="ECO:0007669"/>
    <property type="project" value="UniProtKB-SubCell"/>
</dbReference>
<feature type="transmembrane region" description="Helical" evidence="8">
    <location>
        <begin position="50"/>
        <end position="68"/>
    </location>
</feature>
<evidence type="ECO:0000256" key="2">
    <source>
        <dbReference type="ARBA" id="ARBA00010323"/>
    </source>
</evidence>
<dbReference type="InterPro" id="IPR024194">
    <property type="entry name" value="Ac/AlaTfrase_AlgI/DltB"/>
</dbReference>
<dbReference type="GO" id="GO:0042121">
    <property type="term" value="P:alginic acid biosynthetic process"/>
    <property type="evidence" value="ECO:0007669"/>
    <property type="project" value="InterPro"/>
</dbReference>
<feature type="transmembrane region" description="Helical" evidence="8">
    <location>
        <begin position="6"/>
        <end position="23"/>
    </location>
</feature>
<dbReference type="EMBL" id="FWYB01000003">
    <property type="protein sequence ID" value="SMC79012.1"/>
    <property type="molecule type" value="Genomic_DNA"/>
</dbReference>
<feature type="transmembrane region" description="Helical" evidence="8">
    <location>
        <begin position="416"/>
        <end position="435"/>
    </location>
</feature>
<comment type="subcellular location">
    <subcellularLocation>
        <location evidence="1">Cell membrane</location>
        <topology evidence="1">Multi-pass membrane protein</topology>
    </subcellularLocation>
</comment>
<evidence type="ECO:0000256" key="7">
    <source>
        <dbReference type="PIRNR" id="PIRNR016636"/>
    </source>
</evidence>
<evidence type="ECO:0000313" key="10">
    <source>
        <dbReference type="Proteomes" id="UP000192678"/>
    </source>
</evidence>
<dbReference type="PIRSF" id="PIRSF500217">
    <property type="entry name" value="AlgI"/>
    <property type="match status" value="1"/>
</dbReference>
<dbReference type="Proteomes" id="UP000192678">
    <property type="component" value="Unassembled WGS sequence"/>
</dbReference>
<dbReference type="AlphaFoldDB" id="A0A1W2C293"/>
<comment type="similarity">
    <text evidence="2 7">Belongs to the membrane-bound acyltransferase family.</text>
</comment>
<evidence type="ECO:0000256" key="3">
    <source>
        <dbReference type="ARBA" id="ARBA00022475"/>
    </source>
</evidence>
<keyword evidence="5 8" id="KW-1133">Transmembrane helix</keyword>
<evidence type="ECO:0000256" key="5">
    <source>
        <dbReference type="ARBA" id="ARBA00022989"/>
    </source>
</evidence>
<proteinExistence type="inferred from homology"/>
<dbReference type="PANTHER" id="PTHR13285:SF18">
    <property type="entry name" value="PROTEIN-CYSTEINE N-PALMITOYLTRANSFERASE RASP"/>
    <property type="match status" value="1"/>
</dbReference>
<dbReference type="InterPro" id="IPR051085">
    <property type="entry name" value="MB_O-acyltransferase"/>
</dbReference>
<keyword evidence="7 9" id="KW-0012">Acyltransferase</keyword>
<feature type="transmembrane region" description="Helical" evidence="8">
    <location>
        <begin position="75"/>
        <end position="95"/>
    </location>
</feature>
<name>A0A1W2C293_9SPHI</name>
<keyword evidence="7 9" id="KW-0808">Transferase</keyword>
<dbReference type="PANTHER" id="PTHR13285">
    <property type="entry name" value="ACYLTRANSFERASE"/>
    <property type="match status" value="1"/>
</dbReference>
<feature type="transmembrane region" description="Helical" evidence="8">
    <location>
        <begin position="369"/>
        <end position="386"/>
    </location>
</feature>
<gene>
    <name evidence="9" type="ORF">SAMN04488101_10345</name>
</gene>
<protein>
    <submittedName>
        <fullName evidence="9">D-alanyl-lipoteichoic acid acyltransferase DltB, MBOAT superfamily</fullName>
    </submittedName>
</protein>
<evidence type="ECO:0000313" key="9">
    <source>
        <dbReference type="EMBL" id="SMC79012.1"/>
    </source>
</evidence>
<dbReference type="OrthoDB" id="9805788at2"/>
<feature type="transmembrane region" description="Helical" evidence="8">
    <location>
        <begin position="115"/>
        <end position="139"/>
    </location>
</feature>
<dbReference type="GO" id="GO:0016746">
    <property type="term" value="F:acyltransferase activity"/>
    <property type="evidence" value="ECO:0007669"/>
    <property type="project" value="UniProtKB-KW"/>
</dbReference>
<evidence type="ECO:0000256" key="6">
    <source>
        <dbReference type="ARBA" id="ARBA00023136"/>
    </source>
</evidence>
<evidence type="ECO:0000256" key="8">
    <source>
        <dbReference type="SAM" id="Phobius"/>
    </source>
</evidence>
<keyword evidence="4 8" id="KW-0812">Transmembrane</keyword>
<dbReference type="Pfam" id="PF03062">
    <property type="entry name" value="MBOAT"/>
    <property type="match status" value="1"/>
</dbReference>
<keyword evidence="6 7" id="KW-0472">Membrane</keyword>
<dbReference type="STRING" id="475255.SAMN04488101_10345"/>
<feature type="transmembrane region" description="Helical" evidence="8">
    <location>
        <begin position="330"/>
        <end position="348"/>
    </location>
</feature>
<reference evidence="9 10" key="1">
    <citation type="submission" date="2017-04" db="EMBL/GenBank/DDBJ databases">
        <authorList>
            <person name="Afonso C.L."/>
            <person name="Miller P.J."/>
            <person name="Scott M.A."/>
            <person name="Spackman E."/>
            <person name="Goraichik I."/>
            <person name="Dimitrov K.M."/>
            <person name="Suarez D.L."/>
            <person name="Swayne D.E."/>
        </authorList>
    </citation>
    <scope>NUCLEOTIDE SEQUENCE [LARGE SCALE GENOMIC DNA]</scope>
    <source>
        <strain evidence="9 10">DSM 19625</strain>
    </source>
</reference>